<organism evidence="1 2">
    <name type="scientific">Pseudomonas marginalis pv. marginalis</name>
    <dbReference type="NCBI Taxonomy" id="97473"/>
    <lineage>
        <taxon>Bacteria</taxon>
        <taxon>Pseudomonadati</taxon>
        <taxon>Pseudomonadota</taxon>
        <taxon>Gammaproteobacteria</taxon>
        <taxon>Pseudomonadales</taxon>
        <taxon>Pseudomonadaceae</taxon>
        <taxon>Pseudomonas</taxon>
    </lineage>
</organism>
<evidence type="ECO:0000313" key="1">
    <source>
        <dbReference type="EMBL" id="RMP12925.1"/>
    </source>
</evidence>
<keyword evidence="2" id="KW-1185">Reference proteome</keyword>
<dbReference type="EMBL" id="RBQF01000073">
    <property type="protein sequence ID" value="RMP12925.1"/>
    <property type="molecule type" value="Genomic_DNA"/>
</dbReference>
<name>A0A3M3WDZ0_PSEMA</name>
<dbReference type="AlphaFoldDB" id="A0A3M3WDZ0"/>
<evidence type="ECO:0000313" key="2">
    <source>
        <dbReference type="Proteomes" id="UP000276587"/>
    </source>
</evidence>
<comment type="caution">
    <text evidence="1">The sequence shown here is derived from an EMBL/GenBank/DDBJ whole genome shotgun (WGS) entry which is preliminary data.</text>
</comment>
<dbReference type="Proteomes" id="UP000276587">
    <property type="component" value="Unassembled WGS sequence"/>
</dbReference>
<gene>
    <name evidence="1" type="ORF">ALQ29_01715</name>
</gene>
<reference evidence="1 2" key="1">
    <citation type="submission" date="2018-08" db="EMBL/GenBank/DDBJ databases">
        <title>Recombination of ecologically and evolutionarily significant loci maintains genetic cohesion in the Pseudomonas syringae species complex.</title>
        <authorList>
            <person name="Dillon M."/>
            <person name="Thakur S."/>
            <person name="Almeida R.N.D."/>
            <person name="Weir B.S."/>
            <person name="Guttman D.S."/>
        </authorList>
    </citation>
    <scope>NUCLEOTIDE SEQUENCE [LARGE SCALE GENOMIC DNA]</scope>
    <source>
        <strain evidence="1 2">ICMP 3555</strain>
    </source>
</reference>
<sequence>MALAHDERDQTEGAYSRSDYLDKRRQLMNVWVKFLIKFPA</sequence>
<proteinExistence type="predicted"/>
<accession>A0A3M3WDZ0</accession>
<protein>
    <submittedName>
        <fullName evidence="1">Uncharacterized protein</fullName>
    </submittedName>
</protein>